<dbReference type="AlphaFoldDB" id="A0A8J7H0I4"/>
<dbReference type="InterPro" id="IPR058780">
    <property type="entry name" value="YhfM-like_dom"/>
</dbReference>
<dbReference type="RefSeq" id="WP_197659879.1">
    <property type="nucleotide sequence ID" value="NZ_JAEAGR010000002.1"/>
</dbReference>
<feature type="domain" description="YhfM-like" evidence="2">
    <location>
        <begin position="57"/>
        <end position="141"/>
    </location>
</feature>
<protein>
    <recommendedName>
        <fullName evidence="2">YhfM-like domain-containing protein</fullName>
    </recommendedName>
</protein>
<dbReference type="Pfam" id="PF26353">
    <property type="entry name" value="YhfM"/>
    <property type="match status" value="1"/>
</dbReference>
<keyword evidence="1" id="KW-1133">Transmembrane helix</keyword>
<feature type="transmembrane region" description="Helical" evidence="1">
    <location>
        <begin position="7"/>
        <end position="25"/>
    </location>
</feature>
<reference evidence="3" key="1">
    <citation type="submission" date="2020-12" db="EMBL/GenBank/DDBJ databases">
        <title>M. sibirica DSM 26468T genome.</title>
        <authorList>
            <person name="Thieme N."/>
            <person name="Rettenmaier R."/>
            <person name="Zverlov V."/>
            <person name="Liebl W."/>
        </authorList>
    </citation>
    <scope>NUCLEOTIDE SEQUENCE</scope>
    <source>
        <strain evidence="3">DSM 26468</strain>
    </source>
</reference>
<accession>A0A8J7H0I4</accession>
<keyword evidence="1" id="KW-0472">Membrane</keyword>
<evidence type="ECO:0000259" key="2">
    <source>
        <dbReference type="Pfam" id="PF26353"/>
    </source>
</evidence>
<proteinExistence type="predicted"/>
<dbReference type="EMBL" id="JAEAGR010000002">
    <property type="protein sequence ID" value="MBH1939644.1"/>
    <property type="molecule type" value="Genomic_DNA"/>
</dbReference>
<keyword evidence="4" id="KW-1185">Reference proteome</keyword>
<evidence type="ECO:0000313" key="4">
    <source>
        <dbReference type="Proteomes" id="UP000623269"/>
    </source>
</evidence>
<sequence length="142" mass="16493">MKKRFSKIAIVSVSTFFIVCFLIIWNKWNDTLVFSIFIDRISVYETPDFHQKDGTLIKVVEDNRSIQTIVNSINSADQMPGVLDVAMPMYQITLTYKNKKEVDVLLWLSKDDIKGMCMLKQNNHVGYIIDEERTKSLINLLL</sequence>
<name>A0A8J7H0I4_9FIRM</name>
<evidence type="ECO:0000313" key="3">
    <source>
        <dbReference type="EMBL" id="MBH1939644.1"/>
    </source>
</evidence>
<organism evidence="3 4">
    <name type="scientific">Mobilitalea sibirica</name>
    <dbReference type="NCBI Taxonomy" id="1462919"/>
    <lineage>
        <taxon>Bacteria</taxon>
        <taxon>Bacillati</taxon>
        <taxon>Bacillota</taxon>
        <taxon>Clostridia</taxon>
        <taxon>Lachnospirales</taxon>
        <taxon>Lachnospiraceae</taxon>
        <taxon>Mobilitalea</taxon>
    </lineage>
</organism>
<dbReference type="Proteomes" id="UP000623269">
    <property type="component" value="Unassembled WGS sequence"/>
</dbReference>
<keyword evidence="1" id="KW-0812">Transmembrane</keyword>
<gene>
    <name evidence="3" type="ORF">I5677_01900</name>
</gene>
<evidence type="ECO:0000256" key="1">
    <source>
        <dbReference type="SAM" id="Phobius"/>
    </source>
</evidence>
<comment type="caution">
    <text evidence="3">The sequence shown here is derived from an EMBL/GenBank/DDBJ whole genome shotgun (WGS) entry which is preliminary data.</text>
</comment>